<comment type="caution">
    <text evidence="2">The sequence shown here is derived from an EMBL/GenBank/DDBJ whole genome shotgun (WGS) entry which is preliminary data.</text>
</comment>
<evidence type="ECO:0000256" key="1">
    <source>
        <dbReference type="SAM" id="MobiDB-lite"/>
    </source>
</evidence>
<gene>
    <name evidence="2" type="ORF">PIB30_040531</name>
</gene>
<dbReference type="Proteomes" id="UP001341840">
    <property type="component" value="Unassembled WGS sequence"/>
</dbReference>
<feature type="region of interest" description="Disordered" evidence="1">
    <location>
        <begin position="84"/>
        <end position="106"/>
    </location>
</feature>
<sequence length="106" mass="12096">MKDVRDSELERLKWLSETLKRQLLHRFTTDPDFLKRSTVNTVNWDSSKGGCLHTRGSATIPKTLARMKRANDLLTEFSANFEQATQQAQKEGDESIGTVDSNIVQR</sequence>
<reference evidence="2 3" key="1">
    <citation type="journal article" date="2023" name="Plants (Basel)">
        <title>Bridging the Gap: Combining Genomics and Transcriptomics Approaches to Understand Stylosanthes scabra, an Orphan Legume from the Brazilian Caatinga.</title>
        <authorList>
            <person name="Ferreira-Neto J.R.C."/>
            <person name="da Silva M.D."/>
            <person name="Binneck E."/>
            <person name="de Melo N.F."/>
            <person name="da Silva R.H."/>
            <person name="de Melo A.L.T.M."/>
            <person name="Pandolfi V."/>
            <person name="Bustamante F.O."/>
            <person name="Brasileiro-Vidal A.C."/>
            <person name="Benko-Iseppon A.M."/>
        </authorList>
    </citation>
    <scope>NUCLEOTIDE SEQUENCE [LARGE SCALE GENOMIC DNA]</scope>
    <source>
        <tissue evidence="2">Leaves</tissue>
    </source>
</reference>
<evidence type="ECO:0000313" key="3">
    <source>
        <dbReference type="Proteomes" id="UP001341840"/>
    </source>
</evidence>
<accession>A0ABU6SFP6</accession>
<dbReference type="EMBL" id="JASCZI010060634">
    <property type="protein sequence ID" value="MED6134823.1"/>
    <property type="molecule type" value="Genomic_DNA"/>
</dbReference>
<evidence type="ECO:0000313" key="2">
    <source>
        <dbReference type="EMBL" id="MED6134823.1"/>
    </source>
</evidence>
<keyword evidence="3" id="KW-1185">Reference proteome</keyword>
<proteinExistence type="predicted"/>
<organism evidence="2 3">
    <name type="scientific">Stylosanthes scabra</name>
    <dbReference type="NCBI Taxonomy" id="79078"/>
    <lineage>
        <taxon>Eukaryota</taxon>
        <taxon>Viridiplantae</taxon>
        <taxon>Streptophyta</taxon>
        <taxon>Embryophyta</taxon>
        <taxon>Tracheophyta</taxon>
        <taxon>Spermatophyta</taxon>
        <taxon>Magnoliopsida</taxon>
        <taxon>eudicotyledons</taxon>
        <taxon>Gunneridae</taxon>
        <taxon>Pentapetalae</taxon>
        <taxon>rosids</taxon>
        <taxon>fabids</taxon>
        <taxon>Fabales</taxon>
        <taxon>Fabaceae</taxon>
        <taxon>Papilionoideae</taxon>
        <taxon>50 kb inversion clade</taxon>
        <taxon>dalbergioids sensu lato</taxon>
        <taxon>Dalbergieae</taxon>
        <taxon>Pterocarpus clade</taxon>
        <taxon>Stylosanthes</taxon>
    </lineage>
</organism>
<protein>
    <submittedName>
        <fullName evidence="2">Uncharacterized protein</fullName>
    </submittedName>
</protein>
<name>A0ABU6SFP6_9FABA</name>